<accession>A0A8W8MDQ9</accession>
<dbReference type="EnsemblMetazoa" id="G31841.1">
    <property type="protein sequence ID" value="G31841.1:cds"/>
    <property type="gene ID" value="G31841"/>
</dbReference>
<evidence type="ECO:0000313" key="2">
    <source>
        <dbReference type="EnsemblMetazoa" id="G31841.1:cds"/>
    </source>
</evidence>
<feature type="transmembrane region" description="Helical" evidence="1">
    <location>
        <begin position="217"/>
        <end position="239"/>
    </location>
</feature>
<keyword evidence="1" id="KW-0472">Membrane</keyword>
<reference evidence="2" key="1">
    <citation type="submission" date="2022-08" db="UniProtKB">
        <authorList>
            <consortium name="EnsemblMetazoa"/>
        </authorList>
    </citation>
    <scope>IDENTIFICATION</scope>
    <source>
        <strain evidence="2">05x7-T-G4-1.051#20</strain>
    </source>
</reference>
<dbReference type="AlphaFoldDB" id="A0A8W8MDQ9"/>
<proteinExistence type="predicted"/>
<sequence>MGSSQLKLDPCKYLGQLLAFLSGFKKSSVNKIMAIRCIKIYVSAIQISCVLLNADFFVSSVCLEDVSSFIRSSKACEFKTVDFDIIFNDSTKGCHIDCSTLSTAPPSSHMDSVYRITSIEVNLLSFSNGFNMQTPCFNSNPSLNIRIGCEGEFIHNLGIRERCDSDTQCENGTTNSFCNETSGFCQCKAGSLFLRESSTCSQVQRETDKIKPCHTCLVMAGGVAGLVLGVAISRIIYFIMNNRNGSQIRCNRHIRKEAPVKVFYYEYHKPNVNKQDKDDMEGSDIYNHIHEPVNISVEPDYDYAPQHGVGDDDYSHMKTCNANQVDSSGEYALVR</sequence>
<keyword evidence="3" id="KW-1185">Reference proteome</keyword>
<organism evidence="2 3">
    <name type="scientific">Magallana gigas</name>
    <name type="common">Pacific oyster</name>
    <name type="synonym">Crassostrea gigas</name>
    <dbReference type="NCBI Taxonomy" id="29159"/>
    <lineage>
        <taxon>Eukaryota</taxon>
        <taxon>Metazoa</taxon>
        <taxon>Spiralia</taxon>
        <taxon>Lophotrochozoa</taxon>
        <taxon>Mollusca</taxon>
        <taxon>Bivalvia</taxon>
        <taxon>Autobranchia</taxon>
        <taxon>Pteriomorphia</taxon>
        <taxon>Ostreida</taxon>
        <taxon>Ostreoidea</taxon>
        <taxon>Ostreidae</taxon>
        <taxon>Magallana</taxon>
    </lineage>
</organism>
<name>A0A8W8MDQ9_MAGGI</name>
<protein>
    <submittedName>
        <fullName evidence="2">Uncharacterized protein</fullName>
    </submittedName>
</protein>
<evidence type="ECO:0000256" key="1">
    <source>
        <dbReference type="SAM" id="Phobius"/>
    </source>
</evidence>
<dbReference type="Proteomes" id="UP000005408">
    <property type="component" value="Unassembled WGS sequence"/>
</dbReference>
<keyword evidence="1" id="KW-1133">Transmembrane helix</keyword>
<keyword evidence="1" id="KW-0812">Transmembrane</keyword>
<evidence type="ECO:0000313" key="3">
    <source>
        <dbReference type="Proteomes" id="UP000005408"/>
    </source>
</evidence>